<evidence type="ECO:0008006" key="3">
    <source>
        <dbReference type="Google" id="ProtNLM"/>
    </source>
</evidence>
<reference evidence="1" key="1">
    <citation type="submission" date="2022-12" db="EMBL/GenBank/DDBJ databases">
        <title>Paracoccus onchidii sp. nov., isolated from a marine invertebrate from the South China Sea.</title>
        <authorList>
            <person name="Xu S."/>
            <person name="Liu Z."/>
            <person name="Xu Y."/>
        </authorList>
    </citation>
    <scope>NUCLEOTIDE SEQUENCE</scope>
    <source>
        <strain evidence="1">Z330</strain>
    </source>
</reference>
<gene>
    <name evidence="1" type="ORF">PAF17_18935</name>
</gene>
<keyword evidence="2" id="KW-1185">Reference proteome</keyword>
<dbReference type="EMBL" id="JAQBIE010000041">
    <property type="protein sequence ID" value="MDB6179550.1"/>
    <property type="molecule type" value="Genomic_DNA"/>
</dbReference>
<name>A0ABT4ZLE0_9RHOB</name>
<proteinExistence type="predicted"/>
<comment type="caution">
    <text evidence="1">The sequence shown here is derived from an EMBL/GenBank/DDBJ whole genome shotgun (WGS) entry which is preliminary data.</text>
</comment>
<organism evidence="1 2">
    <name type="scientific">Paracoccus onchidii</name>
    <dbReference type="NCBI Taxonomy" id="3017813"/>
    <lineage>
        <taxon>Bacteria</taxon>
        <taxon>Pseudomonadati</taxon>
        <taxon>Pseudomonadota</taxon>
        <taxon>Alphaproteobacteria</taxon>
        <taxon>Rhodobacterales</taxon>
        <taxon>Paracoccaceae</taxon>
        <taxon>Paracoccus</taxon>
    </lineage>
</organism>
<sequence length="154" mass="16550">MLYPTSGSRLFIADAPTGRDGAIPASGWVEIGETEALGLLGIEWLTDEAEIAEDIDPTAALVNWTAKRARRAKPMQVVMGNDPTDPGQIILTQAAQSMDHYPFRIDFPNGGPSRQWLAQVVSLADAFDAANGVVRLQAELLPSTSTGIQRSEDT</sequence>
<dbReference type="Gene3D" id="4.10.410.40">
    <property type="match status" value="1"/>
</dbReference>
<accession>A0ABT4ZLE0</accession>
<evidence type="ECO:0000313" key="2">
    <source>
        <dbReference type="Proteomes" id="UP001165641"/>
    </source>
</evidence>
<dbReference type="RefSeq" id="WP_271890646.1">
    <property type="nucleotide sequence ID" value="NZ_JAQBIE010000041.1"/>
</dbReference>
<evidence type="ECO:0000313" key="1">
    <source>
        <dbReference type="EMBL" id="MDB6179550.1"/>
    </source>
</evidence>
<protein>
    <recommendedName>
        <fullName evidence="3">Phage tail protein</fullName>
    </recommendedName>
</protein>
<dbReference type="Proteomes" id="UP001165641">
    <property type="component" value="Unassembled WGS sequence"/>
</dbReference>